<keyword evidence="1" id="KW-0472">Membrane</keyword>
<accession>A0AA37SRZ1</accession>
<dbReference type="EMBL" id="BSOH01000007">
    <property type="protein sequence ID" value="GLR17000.1"/>
    <property type="molecule type" value="Genomic_DNA"/>
</dbReference>
<evidence type="ECO:0000256" key="1">
    <source>
        <dbReference type="SAM" id="Phobius"/>
    </source>
</evidence>
<keyword evidence="1" id="KW-1133">Transmembrane helix</keyword>
<dbReference type="AlphaFoldDB" id="A0AA37SRZ1"/>
<evidence type="ECO:0000313" key="2">
    <source>
        <dbReference type="EMBL" id="GLR17000.1"/>
    </source>
</evidence>
<gene>
    <name evidence="2" type="ORF">GCM10007940_16150</name>
</gene>
<reference evidence="2" key="2">
    <citation type="submission" date="2023-01" db="EMBL/GenBank/DDBJ databases">
        <title>Draft genome sequence of Portibacter lacus strain NBRC 108769.</title>
        <authorList>
            <person name="Sun Q."/>
            <person name="Mori K."/>
        </authorList>
    </citation>
    <scope>NUCLEOTIDE SEQUENCE</scope>
    <source>
        <strain evidence="2">NBRC 108769</strain>
    </source>
</reference>
<sequence>MDFRTEWSSWLMIVIMMVIAYVIYPWGDQESILMYVTQVVGLPLAAIAIACIPVVVYCYFVKKIPDIDYSIRLAFVYMLFLIVKHAIG</sequence>
<organism evidence="2 3">
    <name type="scientific">Portibacter lacus</name>
    <dbReference type="NCBI Taxonomy" id="1099794"/>
    <lineage>
        <taxon>Bacteria</taxon>
        <taxon>Pseudomonadati</taxon>
        <taxon>Bacteroidota</taxon>
        <taxon>Saprospiria</taxon>
        <taxon>Saprospirales</taxon>
        <taxon>Haliscomenobacteraceae</taxon>
        <taxon>Portibacter</taxon>
    </lineage>
</organism>
<reference evidence="2" key="1">
    <citation type="journal article" date="2014" name="Int. J. Syst. Evol. Microbiol.">
        <title>Complete genome sequence of Corynebacterium casei LMG S-19264T (=DSM 44701T), isolated from a smear-ripened cheese.</title>
        <authorList>
            <consortium name="US DOE Joint Genome Institute (JGI-PGF)"/>
            <person name="Walter F."/>
            <person name="Albersmeier A."/>
            <person name="Kalinowski J."/>
            <person name="Ruckert C."/>
        </authorList>
    </citation>
    <scope>NUCLEOTIDE SEQUENCE</scope>
    <source>
        <strain evidence="2">NBRC 108769</strain>
    </source>
</reference>
<proteinExistence type="predicted"/>
<keyword evidence="1" id="KW-0812">Transmembrane</keyword>
<dbReference type="Proteomes" id="UP001156666">
    <property type="component" value="Unassembled WGS sequence"/>
</dbReference>
<keyword evidence="3" id="KW-1185">Reference proteome</keyword>
<feature type="transmembrane region" description="Helical" evidence="1">
    <location>
        <begin position="7"/>
        <end position="26"/>
    </location>
</feature>
<feature type="transmembrane region" description="Helical" evidence="1">
    <location>
        <begin position="32"/>
        <end position="57"/>
    </location>
</feature>
<dbReference type="RefSeq" id="WP_235290821.1">
    <property type="nucleotide sequence ID" value="NZ_BSOH01000007.1"/>
</dbReference>
<protein>
    <submittedName>
        <fullName evidence="2">Uncharacterized protein</fullName>
    </submittedName>
</protein>
<name>A0AA37SRZ1_9BACT</name>
<feature type="transmembrane region" description="Helical" evidence="1">
    <location>
        <begin position="69"/>
        <end position="87"/>
    </location>
</feature>
<evidence type="ECO:0000313" key="3">
    <source>
        <dbReference type="Proteomes" id="UP001156666"/>
    </source>
</evidence>
<comment type="caution">
    <text evidence="2">The sequence shown here is derived from an EMBL/GenBank/DDBJ whole genome shotgun (WGS) entry which is preliminary data.</text>
</comment>